<evidence type="ECO:0000313" key="3">
    <source>
        <dbReference type="Proteomes" id="UP000266188"/>
    </source>
</evidence>
<dbReference type="AlphaFoldDB" id="A0A3A2ZRA4"/>
<sequence length="85" mass="9378">MKQLSPAKKSKFQKEEKSSSKGDSKKPVVEIPVARGSSSKDRGKSRGKKGKGAEMVNAVGLRARAANIIFYIYNIPVAFQRYPSY</sequence>
<evidence type="ECO:0000313" key="2">
    <source>
        <dbReference type="EMBL" id="RJE21844.1"/>
    </source>
</evidence>
<proteinExistence type="predicted"/>
<gene>
    <name evidence="2" type="ORF">PHISCL_05828</name>
</gene>
<reference evidence="3" key="1">
    <citation type="submission" date="2017-02" db="EMBL/GenBank/DDBJ databases">
        <authorList>
            <person name="Tafer H."/>
            <person name="Lopandic K."/>
        </authorList>
    </citation>
    <scope>NUCLEOTIDE SEQUENCE [LARGE SCALE GENOMIC DNA]</scope>
    <source>
        <strain evidence="3">CBS 366.77</strain>
    </source>
</reference>
<name>A0A3A2ZRA4_9EURO</name>
<dbReference type="Proteomes" id="UP000266188">
    <property type="component" value="Unassembled WGS sequence"/>
</dbReference>
<feature type="region of interest" description="Disordered" evidence="1">
    <location>
        <begin position="1"/>
        <end position="53"/>
    </location>
</feature>
<accession>A0A3A2ZRA4</accession>
<feature type="compositionally biased region" description="Basic and acidic residues" evidence="1">
    <location>
        <begin position="12"/>
        <end position="28"/>
    </location>
</feature>
<keyword evidence="3" id="KW-1185">Reference proteome</keyword>
<protein>
    <submittedName>
        <fullName evidence="2">Uncharacterized protein</fullName>
    </submittedName>
</protein>
<evidence type="ECO:0000256" key="1">
    <source>
        <dbReference type="SAM" id="MobiDB-lite"/>
    </source>
</evidence>
<dbReference type="EMBL" id="MVGC01000202">
    <property type="protein sequence ID" value="RJE21844.1"/>
    <property type="molecule type" value="Genomic_DNA"/>
</dbReference>
<organism evidence="2 3">
    <name type="scientific">Aspergillus sclerotialis</name>
    <dbReference type="NCBI Taxonomy" id="2070753"/>
    <lineage>
        <taxon>Eukaryota</taxon>
        <taxon>Fungi</taxon>
        <taxon>Dikarya</taxon>
        <taxon>Ascomycota</taxon>
        <taxon>Pezizomycotina</taxon>
        <taxon>Eurotiomycetes</taxon>
        <taxon>Eurotiomycetidae</taxon>
        <taxon>Eurotiales</taxon>
        <taxon>Aspergillaceae</taxon>
        <taxon>Aspergillus</taxon>
        <taxon>Aspergillus subgen. Polypaecilum</taxon>
    </lineage>
</organism>
<comment type="caution">
    <text evidence="2">The sequence shown here is derived from an EMBL/GenBank/DDBJ whole genome shotgun (WGS) entry which is preliminary data.</text>
</comment>